<feature type="transmembrane region" description="Helical" evidence="10">
    <location>
        <begin position="153"/>
        <end position="176"/>
    </location>
</feature>
<geneLocation type="plasmid" evidence="12">
    <name>prccge525b</name>
</geneLocation>
<feature type="transmembrane region" description="Helical" evidence="10">
    <location>
        <begin position="71"/>
        <end position="97"/>
    </location>
</feature>
<sequence>MNRYFCEFLGTFALIFFGCGTLLFMRLEVGMLGVALAFGLTVVAMAYTIGPVSGAHLNPAVSLGFLVSRRFGLWDFVAYVFAQSAGAIAAAGTLYLIATDKLGGYDIATEGFAQNGWGAYGMKSAFLFEFISSFLFVTVFLKSTAEDSGGTLAGFAIGLTLIAIHLAGITVSGASVNPARSLGPALFAGEIARAQLWLYIFAPMLGAIAAGLLQLSGILAFRPTSNPSKREGTTFADRSRADAPRHYRPRL</sequence>
<evidence type="ECO:0000256" key="3">
    <source>
        <dbReference type="ARBA" id="ARBA00022448"/>
    </source>
</evidence>
<evidence type="ECO:0000313" key="11">
    <source>
        <dbReference type="EMBL" id="AYG63959.1"/>
    </source>
</evidence>
<evidence type="ECO:0000256" key="7">
    <source>
        <dbReference type="ARBA" id="ARBA00023136"/>
    </source>
</evidence>
<evidence type="ECO:0000256" key="2">
    <source>
        <dbReference type="ARBA" id="ARBA00006175"/>
    </source>
</evidence>
<feature type="compositionally biased region" description="Basic and acidic residues" evidence="9">
    <location>
        <begin position="228"/>
        <end position="245"/>
    </location>
</feature>
<dbReference type="KEGG" id="rjg:CCGE525_34575"/>
<keyword evidence="7 10" id="KW-0472">Membrane</keyword>
<dbReference type="InterPro" id="IPR034294">
    <property type="entry name" value="Aquaporin_transptr"/>
</dbReference>
<keyword evidence="6 10" id="KW-1133">Transmembrane helix</keyword>
<dbReference type="InterPro" id="IPR000425">
    <property type="entry name" value="MIP"/>
</dbReference>
<evidence type="ECO:0000313" key="12">
    <source>
        <dbReference type="Proteomes" id="UP000282195"/>
    </source>
</evidence>
<feature type="region of interest" description="Disordered" evidence="9">
    <location>
        <begin position="226"/>
        <end position="251"/>
    </location>
</feature>
<dbReference type="PRINTS" id="PR00783">
    <property type="entry name" value="MINTRINSICP"/>
</dbReference>
<keyword evidence="3 8" id="KW-0813">Transport</keyword>
<keyword evidence="12" id="KW-1185">Reference proteome</keyword>
<keyword evidence="4" id="KW-1003">Cell membrane</keyword>
<dbReference type="SUPFAM" id="SSF81338">
    <property type="entry name" value="Aquaporin-like"/>
    <property type="match status" value="1"/>
</dbReference>
<dbReference type="Proteomes" id="UP000282195">
    <property type="component" value="Plasmid pRCCGE525b"/>
</dbReference>
<proteinExistence type="inferred from homology"/>
<feature type="transmembrane region" description="Helical" evidence="10">
    <location>
        <begin position="117"/>
        <end position="141"/>
    </location>
</feature>
<protein>
    <submittedName>
        <fullName evidence="11">Aquaporin</fullName>
    </submittedName>
</protein>
<evidence type="ECO:0000256" key="9">
    <source>
        <dbReference type="SAM" id="MobiDB-lite"/>
    </source>
</evidence>
<dbReference type="PROSITE" id="PS00221">
    <property type="entry name" value="MIP"/>
    <property type="match status" value="1"/>
</dbReference>
<organism evidence="11 12">
    <name type="scientific">Rhizobium jaguaris</name>
    <dbReference type="NCBI Taxonomy" id="1312183"/>
    <lineage>
        <taxon>Bacteria</taxon>
        <taxon>Pseudomonadati</taxon>
        <taxon>Pseudomonadota</taxon>
        <taxon>Alphaproteobacteria</taxon>
        <taxon>Hyphomicrobiales</taxon>
        <taxon>Rhizobiaceae</taxon>
        <taxon>Rhizobium/Agrobacterium group</taxon>
        <taxon>Rhizobium</taxon>
    </lineage>
</organism>
<dbReference type="PANTHER" id="PTHR19139:SF199">
    <property type="entry name" value="MIP17260P"/>
    <property type="match status" value="1"/>
</dbReference>
<dbReference type="AlphaFoldDB" id="A0A387FZ65"/>
<evidence type="ECO:0000256" key="8">
    <source>
        <dbReference type="RuleBase" id="RU000477"/>
    </source>
</evidence>
<dbReference type="GO" id="GO:0005886">
    <property type="term" value="C:plasma membrane"/>
    <property type="evidence" value="ECO:0007669"/>
    <property type="project" value="UniProtKB-SubCell"/>
</dbReference>
<feature type="transmembrane region" description="Helical" evidence="10">
    <location>
        <begin position="196"/>
        <end position="221"/>
    </location>
</feature>
<dbReference type="RefSeq" id="WP_120709171.1">
    <property type="nucleotide sequence ID" value="NZ_CP032696.1"/>
</dbReference>
<dbReference type="InterPro" id="IPR023271">
    <property type="entry name" value="Aquaporin-like"/>
</dbReference>
<feature type="transmembrane region" description="Helical" evidence="10">
    <location>
        <begin position="7"/>
        <end position="25"/>
    </location>
</feature>
<feature type="transmembrane region" description="Helical" evidence="10">
    <location>
        <begin position="31"/>
        <end position="50"/>
    </location>
</feature>
<dbReference type="OrthoDB" id="9807293at2"/>
<dbReference type="GO" id="GO:0015250">
    <property type="term" value="F:water channel activity"/>
    <property type="evidence" value="ECO:0007669"/>
    <property type="project" value="TreeGrafter"/>
</dbReference>
<gene>
    <name evidence="11" type="ORF">CCGE525_34575</name>
</gene>
<dbReference type="PROSITE" id="PS51257">
    <property type="entry name" value="PROKAR_LIPOPROTEIN"/>
    <property type="match status" value="1"/>
</dbReference>
<dbReference type="Pfam" id="PF00230">
    <property type="entry name" value="MIP"/>
    <property type="match status" value="1"/>
</dbReference>
<dbReference type="Gene3D" id="1.20.1080.10">
    <property type="entry name" value="Glycerol uptake facilitator protein"/>
    <property type="match status" value="1"/>
</dbReference>
<evidence type="ECO:0000256" key="5">
    <source>
        <dbReference type="ARBA" id="ARBA00022692"/>
    </source>
</evidence>
<evidence type="ECO:0000256" key="1">
    <source>
        <dbReference type="ARBA" id="ARBA00004651"/>
    </source>
</evidence>
<evidence type="ECO:0000256" key="10">
    <source>
        <dbReference type="SAM" id="Phobius"/>
    </source>
</evidence>
<dbReference type="PANTHER" id="PTHR19139">
    <property type="entry name" value="AQUAPORIN TRANSPORTER"/>
    <property type="match status" value="1"/>
</dbReference>
<comment type="similarity">
    <text evidence="2 8">Belongs to the MIP/aquaporin (TC 1.A.8) family.</text>
</comment>
<reference evidence="11 12" key="1">
    <citation type="submission" date="2018-10" db="EMBL/GenBank/DDBJ databases">
        <title>Rhizobium etli, R. leguminosarum and a new Rhizobium genospecies from Phaseolus dumosus.</title>
        <authorList>
            <person name="Ramirez-Puebla S.T."/>
            <person name="Rogel-Hernandez M.A."/>
            <person name="Guerrero G."/>
            <person name="Ormeno-Orrillo E."/>
            <person name="Martinez-Romero J.C."/>
            <person name="Negrete-Yankelevich S."/>
            <person name="Martinez-Romero E."/>
        </authorList>
    </citation>
    <scope>NUCLEOTIDE SEQUENCE [LARGE SCALE GENOMIC DNA]</scope>
    <source>
        <strain evidence="11 12">CCGE525</strain>
        <plasmid evidence="12">prccge525b</plasmid>
    </source>
</reference>
<name>A0A387FZ65_9HYPH</name>
<dbReference type="InterPro" id="IPR022357">
    <property type="entry name" value="MIP_CS"/>
</dbReference>
<comment type="subcellular location">
    <subcellularLocation>
        <location evidence="1">Cell membrane</location>
        <topology evidence="1">Multi-pass membrane protein</topology>
    </subcellularLocation>
</comment>
<evidence type="ECO:0000256" key="6">
    <source>
        <dbReference type="ARBA" id="ARBA00022989"/>
    </source>
</evidence>
<keyword evidence="5 8" id="KW-0812">Transmembrane</keyword>
<keyword evidence="11" id="KW-0614">Plasmid</keyword>
<accession>A0A387FZ65</accession>
<evidence type="ECO:0000256" key="4">
    <source>
        <dbReference type="ARBA" id="ARBA00022475"/>
    </source>
</evidence>
<dbReference type="EMBL" id="CP032696">
    <property type="protein sequence ID" value="AYG63959.1"/>
    <property type="molecule type" value="Genomic_DNA"/>
</dbReference>